<dbReference type="Pfam" id="PF01189">
    <property type="entry name" value="Methyltr_RsmB-F"/>
    <property type="match status" value="1"/>
</dbReference>
<dbReference type="NCBIfam" id="TIGR00563">
    <property type="entry name" value="rsmB"/>
    <property type="match status" value="1"/>
</dbReference>
<keyword evidence="9" id="KW-1185">Reference proteome</keyword>
<dbReference type="InterPro" id="IPR004573">
    <property type="entry name" value="rRNA_ssu_MeTfrase_B"/>
</dbReference>
<keyword evidence="2 6" id="KW-0489">Methyltransferase</keyword>
<dbReference type="SUPFAM" id="SSF53335">
    <property type="entry name" value="S-adenosyl-L-methionine-dependent methyltransferases"/>
    <property type="match status" value="1"/>
</dbReference>
<dbReference type="Proteomes" id="UP000199766">
    <property type="component" value="Unassembled WGS sequence"/>
</dbReference>
<feature type="active site" description="Nucleophile" evidence="6">
    <location>
        <position position="408"/>
    </location>
</feature>
<feature type="binding site" evidence="6">
    <location>
        <begin position="280"/>
        <end position="286"/>
    </location>
    <ligand>
        <name>S-adenosyl-L-methionine</name>
        <dbReference type="ChEBI" id="CHEBI:59789"/>
    </ligand>
</feature>
<dbReference type="InterPro" id="IPR018314">
    <property type="entry name" value="RsmB/NOL1/NOP2-like_CS"/>
</dbReference>
<evidence type="ECO:0000256" key="6">
    <source>
        <dbReference type="PROSITE-ProRule" id="PRU01023"/>
    </source>
</evidence>
<name>A0A1H9RW32_9BURK</name>
<dbReference type="GO" id="GO:0008649">
    <property type="term" value="F:rRNA methyltransferase activity"/>
    <property type="evidence" value="ECO:0007669"/>
    <property type="project" value="InterPro"/>
</dbReference>
<dbReference type="Gene3D" id="1.10.287.730">
    <property type="entry name" value="Helix hairpin bin"/>
    <property type="match status" value="1"/>
</dbReference>
<comment type="similarity">
    <text evidence="1 6">Belongs to the class I-like SAM-binding methyltransferase superfamily. RsmB/NOP family.</text>
</comment>
<evidence type="ECO:0000313" key="9">
    <source>
        <dbReference type="Proteomes" id="UP000199766"/>
    </source>
</evidence>
<evidence type="ECO:0000256" key="3">
    <source>
        <dbReference type="ARBA" id="ARBA00022679"/>
    </source>
</evidence>
<dbReference type="Pfam" id="PF22458">
    <property type="entry name" value="RsmF-B_ferredox"/>
    <property type="match status" value="1"/>
</dbReference>
<organism evidence="8 9">
    <name type="scientific">Giesbergeria anulus</name>
    <dbReference type="NCBI Taxonomy" id="180197"/>
    <lineage>
        <taxon>Bacteria</taxon>
        <taxon>Pseudomonadati</taxon>
        <taxon>Pseudomonadota</taxon>
        <taxon>Betaproteobacteria</taxon>
        <taxon>Burkholderiales</taxon>
        <taxon>Comamonadaceae</taxon>
        <taxon>Giesbergeria</taxon>
    </lineage>
</organism>
<reference evidence="8 9" key="1">
    <citation type="submission" date="2016-10" db="EMBL/GenBank/DDBJ databases">
        <authorList>
            <person name="de Groot N.N."/>
        </authorList>
    </citation>
    <scope>NUCLEOTIDE SEQUENCE [LARGE SCALE GENOMIC DNA]</scope>
    <source>
        <strain evidence="8 9">ATCC 35958</strain>
    </source>
</reference>
<dbReference type="Gene3D" id="3.30.70.1170">
    <property type="entry name" value="Sun protein, domain 3"/>
    <property type="match status" value="1"/>
</dbReference>
<dbReference type="InterPro" id="IPR049560">
    <property type="entry name" value="MeTrfase_RsmB-F_NOP2_cat"/>
</dbReference>
<evidence type="ECO:0000256" key="4">
    <source>
        <dbReference type="ARBA" id="ARBA00022691"/>
    </source>
</evidence>
<dbReference type="GO" id="GO:0003723">
    <property type="term" value="F:RNA binding"/>
    <property type="evidence" value="ECO:0007669"/>
    <property type="project" value="UniProtKB-UniRule"/>
</dbReference>
<dbReference type="InterPro" id="IPR029063">
    <property type="entry name" value="SAM-dependent_MTases_sf"/>
</dbReference>
<dbReference type="Gene3D" id="1.10.940.10">
    <property type="entry name" value="NusB-like"/>
    <property type="match status" value="1"/>
</dbReference>
<dbReference type="PROSITE" id="PS51686">
    <property type="entry name" value="SAM_MT_RSMB_NOP"/>
    <property type="match status" value="1"/>
</dbReference>
<dbReference type="NCBIfam" id="NF008149">
    <property type="entry name" value="PRK10901.1"/>
    <property type="match status" value="1"/>
</dbReference>
<evidence type="ECO:0000313" key="8">
    <source>
        <dbReference type="EMBL" id="SER76808.1"/>
    </source>
</evidence>
<dbReference type="EMBL" id="FOGD01000014">
    <property type="protein sequence ID" value="SER76808.1"/>
    <property type="molecule type" value="Genomic_DNA"/>
</dbReference>
<protein>
    <submittedName>
        <fullName evidence="8">16S rRNA (Cytosine967-C5)-methyltransferase</fullName>
    </submittedName>
</protein>
<dbReference type="PANTHER" id="PTHR22807:SF61">
    <property type="entry name" value="NOL1_NOP2_SUN FAMILY PROTEIN _ ANTITERMINATION NUSB DOMAIN-CONTAINING PROTEIN"/>
    <property type="match status" value="1"/>
</dbReference>
<evidence type="ECO:0000259" key="7">
    <source>
        <dbReference type="PROSITE" id="PS51686"/>
    </source>
</evidence>
<dbReference type="SUPFAM" id="SSF48013">
    <property type="entry name" value="NusB-like"/>
    <property type="match status" value="1"/>
</dbReference>
<dbReference type="PRINTS" id="PR02008">
    <property type="entry name" value="RCMTFAMILY"/>
</dbReference>
<keyword evidence="3 6" id="KW-0808">Transferase</keyword>
<keyword evidence="4 6" id="KW-0949">S-adenosyl-L-methionine</keyword>
<evidence type="ECO:0000256" key="5">
    <source>
        <dbReference type="ARBA" id="ARBA00022884"/>
    </source>
</evidence>
<proteinExistence type="inferred from homology"/>
<dbReference type="PANTHER" id="PTHR22807">
    <property type="entry name" value="NOP2 YEAST -RELATED NOL1/NOP2/FMU SUN DOMAIN-CONTAINING"/>
    <property type="match status" value="1"/>
</dbReference>
<evidence type="ECO:0000256" key="2">
    <source>
        <dbReference type="ARBA" id="ARBA00022603"/>
    </source>
</evidence>
<dbReference type="InterPro" id="IPR035926">
    <property type="entry name" value="NusB-like_sf"/>
</dbReference>
<dbReference type="InterPro" id="IPR054728">
    <property type="entry name" value="RsmB-like_ferredoxin"/>
</dbReference>
<keyword evidence="5 6" id="KW-0694">RNA-binding</keyword>
<dbReference type="CDD" id="cd02440">
    <property type="entry name" value="AdoMet_MTases"/>
    <property type="match status" value="1"/>
</dbReference>
<feature type="binding site" evidence="6">
    <location>
        <position position="306"/>
    </location>
    <ligand>
        <name>S-adenosyl-L-methionine</name>
        <dbReference type="ChEBI" id="CHEBI:59789"/>
    </ligand>
</feature>
<dbReference type="InterPro" id="IPR023267">
    <property type="entry name" value="RCMT"/>
</dbReference>
<evidence type="ECO:0000256" key="1">
    <source>
        <dbReference type="ARBA" id="ARBA00007494"/>
    </source>
</evidence>
<accession>A0A1H9RW32</accession>
<dbReference type="STRING" id="180197.SAMN02982919_02987"/>
<gene>
    <name evidence="8" type="ORF">SAMN02982919_02987</name>
</gene>
<feature type="binding site" evidence="6">
    <location>
        <position position="355"/>
    </location>
    <ligand>
        <name>S-adenosyl-L-methionine</name>
        <dbReference type="ChEBI" id="CHEBI:59789"/>
    </ligand>
</feature>
<dbReference type="Gene3D" id="3.40.50.150">
    <property type="entry name" value="Vaccinia Virus protein VP39"/>
    <property type="match status" value="1"/>
</dbReference>
<dbReference type="InterPro" id="IPR001678">
    <property type="entry name" value="MeTrfase_RsmB-F_NOP2_dom"/>
</dbReference>
<dbReference type="PROSITE" id="PS01153">
    <property type="entry name" value="NOL1_NOP2_SUN"/>
    <property type="match status" value="1"/>
</dbReference>
<sequence length="470" mass="50494">MKKSASRSVSAVQSTAALAVEATMPAQGVALSRQLHAVALALQGIRQGRSGTVVLEAVAPALRPGVQALLFQVLRHLGCAQALARALAPRKPAPAVDALLCVALALCCDPEQALYEPFTLVNQTVEAAKQDTGTRAQAGFLNACLRRFLRESASLLQAVGDDVQARWNHPHWWVQRLRQDHPQHWQQVLQANRQQAPMVLRVNQQKNSLLQYQQALEAVGIAAVAVGEAGLILQRAVPVQMLPGFAEGWVSVQDAAAQQAAPLLLAGMDLSRPLRVLDACAAPGGKTAHLLEYAGTGAPLQVTALEIDAQRAQRIHGTLERLGLQAQVLVADASHPQDWWQQQCAGALFDAILLDAPCTASGIVRRHPDVPWLRRESDIAQLAQIQARLLDTLWPLLQPGGRLLYCTCSVFRAEGAGQVQAFLARQSTARHLPSPGHLLPGVDAAGRVVMDSPDGEHDGFFYALLQKAPA</sequence>
<feature type="binding site" evidence="6">
    <location>
        <position position="332"/>
    </location>
    <ligand>
        <name>S-adenosyl-L-methionine</name>
        <dbReference type="ChEBI" id="CHEBI:59789"/>
    </ligand>
</feature>
<dbReference type="AlphaFoldDB" id="A0A1H9RW32"/>
<feature type="domain" description="SAM-dependent MTase RsmB/NOP-type" evidence="7">
    <location>
        <begin position="188"/>
        <end position="468"/>
    </location>
</feature>